<organism evidence="1 2">
    <name type="scientific">Brevibacterium antiquum CNRZ 918</name>
    <dbReference type="NCBI Taxonomy" id="1255637"/>
    <lineage>
        <taxon>Bacteria</taxon>
        <taxon>Bacillati</taxon>
        <taxon>Actinomycetota</taxon>
        <taxon>Actinomycetes</taxon>
        <taxon>Micrococcales</taxon>
        <taxon>Brevibacteriaceae</taxon>
        <taxon>Brevibacterium</taxon>
    </lineage>
</organism>
<name>A0A2H1IHX4_9MICO</name>
<dbReference type="Proteomes" id="UP000234433">
    <property type="component" value="Unassembled WGS sequence"/>
</dbReference>
<dbReference type="Pfam" id="PF04464">
    <property type="entry name" value="Glyphos_transf"/>
    <property type="match status" value="1"/>
</dbReference>
<dbReference type="InterPro" id="IPR051612">
    <property type="entry name" value="Teichoic_Acid_Biosynth"/>
</dbReference>
<dbReference type="InterPro" id="IPR043148">
    <property type="entry name" value="TagF_C"/>
</dbReference>
<dbReference type="GO" id="GO:0047355">
    <property type="term" value="F:CDP-glycerol glycerophosphotransferase activity"/>
    <property type="evidence" value="ECO:0007669"/>
    <property type="project" value="InterPro"/>
</dbReference>
<keyword evidence="1" id="KW-0808">Transferase</keyword>
<reference evidence="1 2" key="1">
    <citation type="submission" date="2017-03" db="EMBL/GenBank/DDBJ databases">
        <authorList>
            <person name="Afonso C.L."/>
            <person name="Miller P.J."/>
            <person name="Scott M.A."/>
            <person name="Spackman E."/>
            <person name="Goraichik I."/>
            <person name="Dimitrov K.M."/>
            <person name="Suarez D.L."/>
            <person name="Swayne D.E."/>
        </authorList>
    </citation>
    <scope>NUCLEOTIDE SEQUENCE [LARGE SCALE GENOMIC DNA]</scope>
    <source>
        <strain evidence="1 2">CNRZ 918</strain>
    </source>
</reference>
<dbReference type="PANTHER" id="PTHR37316:SF1">
    <property type="entry name" value="TEICHOIC ACID GLYCEROL-PHOSPHATE PRIMASE"/>
    <property type="match status" value="1"/>
</dbReference>
<evidence type="ECO:0000313" key="2">
    <source>
        <dbReference type="Proteomes" id="UP000234433"/>
    </source>
</evidence>
<dbReference type="GO" id="GO:0016020">
    <property type="term" value="C:membrane"/>
    <property type="evidence" value="ECO:0007669"/>
    <property type="project" value="InterPro"/>
</dbReference>
<sequence length="679" mass="78789">MQSTLPSVTIVVEGARRFVDQDTKDTPTIVDRIKAELGSQHTATIRYAERALSHKHLWEQITSIDTQYAIFIKEGHNWSARLFPNLIQTARATGAKLVEPYTFTTTLPNNPSWAARQTEYDYYRDLSIYGKLFDVDELRKLRAITTRIDKSTLYLTYRLYWNILHTQPTGEAYTSNNPMINSSGMKLRGSENQILPIATDSSLELRRGILRLLILALRRLRQRSKGNLSLEEMGRLIKHYNLTPLIELAKQHHPIESMWVQTLANPDSTEHLTKVLTDHDLYTRISTSPLELSPPSALINTVRTRDASTYIYREYRPKSLRNRSSSPREYDFYRRPITNRSTILLFDRPTEADDNAEHLYRFIAEKMPDYTNLYFALNESSPDWNRLLKQGFNLVNFYSPKFDQILLESDVVISSQLMNINRFGKDFSNSRFVYLQHGIQLNDMTAWLASNYFDLIVSTGEMETQYLRTIAPVETLASGMPRLQSLRKKDVRSNQISYMPTWNFKDHGLSDDDFSKTRTAKQINELIHNERLRQYLRSTETVLKIKLHPNLQGKSKSFHTSSDIQISYENYQNIIENSEFVFSDYSSVALDAAFAGVPIAFYQQDSEDFYRSQVYNRRLNYEALGLGPVFTKVEAIVSYIINEAYKFDRVAYKASIDSFFGTVDRKDICQAIMRRVIKL</sequence>
<dbReference type="AlphaFoldDB" id="A0A2H1IHX4"/>
<proteinExistence type="predicted"/>
<dbReference type="Gene3D" id="3.40.50.12580">
    <property type="match status" value="1"/>
</dbReference>
<accession>A0A2H1IHX4</accession>
<dbReference type="InterPro" id="IPR007554">
    <property type="entry name" value="Glycerophosphate_synth"/>
</dbReference>
<evidence type="ECO:0000313" key="1">
    <source>
        <dbReference type="EMBL" id="SMX74751.1"/>
    </source>
</evidence>
<dbReference type="EMBL" id="FXZD01000002">
    <property type="protein sequence ID" value="SMX74751.1"/>
    <property type="molecule type" value="Genomic_DNA"/>
</dbReference>
<dbReference type="PANTHER" id="PTHR37316">
    <property type="entry name" value="TEICHOIC ACID GLYCEROL-PHOSPHATE PRIMASE"/>
    <property type="match status" value="1"/>
</dbReference>
<gene>
    <name evidence="1" type="ORF">BANT918_01016</name>
</gene>
<protein>
    <submittedName>
        <fullName evidence="1">CDP-glycerol glycerophosphotransferase, TagB/SpsB family</fullName>
    </submittedName>
</protein>